<dbReference type="EMBL" id="MU267609">
    <property type="protein sequence ID" value="KAH7914727.1"/>
    <property type="molecule type" value="Genomic_DNA"/>
</dbReference>
<sequence>MRRAFSCQSPFQRYLGWKKTFSVTDLVSPAWCEVQYEYGLRQQRHKPLERRPSSFVSAAGKEIQVQQSVAVQNDRRLKRGKLVHAKLEREIHPEQITVTISTEEERWGLRLFTMITGLEEIVLTGITREFPIFGLTHGQVVIGIIDEIQKCHIVSGDSAKNRKRPSPSSSPVKKKPRQHMDLLPSSTTPPYLPQHALDEADNQIPESIDSDIPTDQSSIFDDCPHSNGHPYNLRVIDYKTRRSSSLPTDEDSISSKLQLMLYCRMLSSILSPGLIDFAALWNQLELNPIRVLSDRFMDEIGWRSRSDPNISGDLNLNQLVELWWTTVHSVQCSGYGLAGVNSELQIIYRRSKSIRSTRKEQTKDTEQSEELLEQEDLDLARAIEESLRSAKAPEHEGSDAKSTVNDTTPTRAPGPSTLLLPSTSTTAESALPCLPQSTEDVDCDTTRLNGTVNDRARDVESIARSMEHHASKVTASDEATSSVIGTKEFQMDDVYLDTYLTNVLEWWLGHRLPRGVELANSNRCFTCEYNSGCEWREQKANEMVQITRQNKDREHHPDEIVRSGLDRDV</sequence>
<proteinExistence type="predicted"/>
<protein>
    <submittedName>
        <fullName evidence="1">Exonuclease V</fullName>
    </submittedName>
</protein>
<keyword evidence="2" id="KW-1185">Reference proteome</keyword>
<evidence type="ECO:0000313" key="1">
    <source>
        <dbReference type="EMBL" id="KAH7914727.1"/>
    </source>
</evidence>
<gene>
    <name evidence="1" type="ORF">BJ138DRAFT_1143144</name>
</gene>
<evidence type="ECO:0000313" key="2">
    <source>
        <dbReference type="Proteomes" id="UP000790377"/>
    </source>
</evidence>
<name>A0ACB8AN91_9AGAM</name>
<keyword evidence="1" id="KW-0378">Hydrolase</keyword>
<comment type="caution">
    <text evidence="1">The sequence shown here is derived from an EMBL/GenBank/DDBJ whole genome shotgun (WGS) entry which is preliminary data.</text>
</comment>
<dbReference type="Proteomes" id="UP000790377">
    <property type="component" value="Unassembled WGS sequence"/>
</dbReference>
<reference evidence="1" key="1">
    <citation type="journal article" date="2021" name="New Phytol.">
        <title>Evolutionary innovations through gain and loss of genes in the ectomycorrhizal Boletales.</title>
        <authorList>
            <person name="Wu G."/>
            <person name="Miyauchi S."/>
            <person name="Morin E."/>
            <person name="Kuo A."/>
            <person name="Drula E."/>
            <person name="Varga T."/>
            <person name="Kohler A."/>
            <person name="Feng B."/>
            <person name="Cao Y."/>
            <person name="Lipzen A."/>
            <person name="Daum C."/>
            <person name="Hundley H."/>
            <person name="Pangilinan J."/>
            <person name="Johnson J."/>
            <person name="Barry K."/>
            <person name="LaButti K."/>
            <person name="Ng V."/>
            <person name="Ahrendt S."/>
            <person name="Min B."/>
            <person name="Choi I.G."/>
            <person name="Park H."/>
            <person name="Plett J.M."/>
            <person name="Magnuson J."/>
            <person name="Spatafora J.W."/>
            <person name="Nagy L.G."/>
            <person name="Henrissat B."/>
            <person name="Grigoriev I.V."/>
            <person name="Yang Z.L."/>
            <person name="Xu J."/>
            <person name="Martin F.M."/>
        </authorList>
    </citation>
    <scope>NUCLEOTIDE SEQUENCE</scope>
    <source>
        <strain evidence="1">ATCC 28755</strain>
    </source>
</reference>
<organism evidence="1 2">
    <name type="scientific">Hygrophoropsis aurantiaca</name>
    <dbReference type="NCBI Taxonomy" id="72124"/>
    <lineage>
        <taxon>Eukaryota</taxon>
        <taxon>Fungi</taxon>
        <taxon>Dikarya</taxon>
        <taxon>Basidiomycota</taxon>
        <taxon>Agaricomycotina</taxon>
        <taxon>Agaricomycetes</taxon>
        <taxon>Agaricomycetidae</taxon>
        <taxon>Boletales</taxon>
        <taxon>Coniophorineae</taxon>
        <taxon>Hygrophoropsidaceae</taxon>
        <taxon>Hygrophoropsis</taxon>
    </lineage>
</organism>
<keyword evidence="1" id="KW-0269">Exonuclease</keyword>
<keyword evidence="1" id="KW-0540">Nuclease</keyword>
<accession>A0ACB8AN91</accession>